<reference evidence="4" key="1">
    <citation type="submission" date="2016-04" db="EMBL/GenBank/DDBJ databases">
        <authorList>
            <person name="Nguyen H.D."/>
            <person name="Samba Siva P."/>
            <person name="Cullis J."/>
            <person name="Levesque C.A."/>
            <person name="Hambleton S."/>
        </authorList>
    </citation>
    <scope>NUCLEOTIDE SEQUENCE</scope>
    <source>
        <strain evidence="4">DAOMC 236416</strain>
    </source>
</reference>
<comment type="caution">
    <text evidence="4">The sequence shown here is derived from an EMBL/GenBank/DDBJ whole genome shotgun (WGS) entry which is preliminary data.</text>
</comment>
<gene>
    <name evidence="4" type="ORF">A4X13_0g4716</name>
</gene>
<dbReference type="EMBL" id="LWDF02000324">
    <property type="protein sequence ID" value="KAE8250442.1"/>
    <property type="molecule type" value="Genomic_DNA"/>
</dbReference>
<dbReference type="OrthoDB" id="1919336at2759"/>
<evidence type="ECO:0000313" key="4">
    <source>
        <dbReference type="EMBL" id="KAE8250442.1"/>
    </source>
</evidence>
<feature type="compositionally biased region" description="Acidic residues" evidence="3">
    <location>
        <begin position="343"/>
        <end position="352"/>
    </location>
</feature>
<dbReference type="Proteomes" id="UP000077521">
    <property type="component" value="Unassembled WGS sequence"/>
</dbReference>
<dbReference type="GO" id="GO:0003677">
    <property type="term" value="F:DNA binding"/>
    <property type="evidence" value="ECO:0007669"/>
    <property type="project" value="UniProtKB-UniRule"/>
</dbReference>
<dbReference type="PANTHER" id="PTHR46040">
    <property type="entry name" value="HIGH MOBILITY GROUP PROTEIN 2"/>
    <property type="match status" value="1"/>
</dbReference>
<evidence type="ECO:0000313" key="5">
    <source>
        <dbReference type="Proteomes" id="UP000077521"/>
    </source>
</evidence>
<feature type="compositionally biased region" description="Low complexity" evidence="3">
    <location>
        <begin position="353"/>
        <end position="369"/>
    </location>
</feature>
<dbReference type="GO" id="GO:0010468">
    <property type="term" value="P:regulation of gene expression"/>
    <property type="evidence" value="ECO:0007669"/>
    <property type="project" value="TreeGrafter"/>
</dbReference>
<dbReference type="InterPro" id="IPR009071">
    <property type="entry name" value="HMG_box_dom"/>
</dbReference>
<proteinExistence type="predicted"/>
<evidence type="ECO:0000256" key="1">
    <source>
        <dbReference type="ARBA" id="ARBA00023125"/>
    </source>
</evidence>
<reference evidence="4" key="2">
    <citation type="journal article" date="2019" name="IMA Fungus">
        <title>Genome sequencing and comparison of five Tilletia species to identify candidate genes for the detection of regulated species infecting wheat.</title>
        <authorList>
            <person name="Nguyen H.D.T."/>
            <person name="Sultana T."/>
            <person name="Kesanakurti P."/>
            <person name="Hambleton S."/>
        </authorList>
    </citation>
    <scope>NUCLEOTIDE SEQUENCE</scope>
    <source>
        <strain evidence="4">DAOMC 236416</strain>
    </source>
</reference>
<evidence type="ECO:0000256" key="3">
    <source>
        <dbReference type="SAM" id="MobiDB-lite"/>
    </source>
</evidence>
<keyword evidence="1" id="KW-0238">DNA-binding</keyword>
<dbReference type="SMART" id="SM00398">
    <property type="entry name" value="HMG"/>
    <property type="match status" value="1"/>
</dbReference>
<name>A0A177T7K2_9BASI</name>
<feature type="compositionally biased region" description="Low complexity" evidence="3">
    <location>
        <begin position="206"/>
        <end position="241"/>
    </location>
</feature>
<keyword evidence="5" id="KW-1185">Reference proteome</keyword>
<protein>
    <submittedName>
        <fullName evidence="4">Uncharacterized protein</fullName>
    </submittedName>
</protein>
<sequence length="414" mass="43741">MDGFSFGHHPSPAHHQHHHHQQQHHQQQTHHHAQAHQHQHATHGHHDPTAAAAAGLSAGNAHNHAHAHQAHQHGGAASTPTGGTHHASHATTYNLGSSTLEDLVTARTQLVEAVNRLSQAYRASYEATEQFQRIVQRASNQALTTFFSTGSSPFVSGDFAMTSFFGLDAHGAGNGLGSLHSSMVSANPQAGTTAMPTSYASLAQGNANTPTAQTPATSSTTAVGTTQASGAASGTATAAASGEKKGRRSKKDKKERDPNAPKRPPSAYILFQNDVRDTTRREMPDMSYTGVLGKISTMWKLLSEEERNAYTEKRKRLMAEYTVVKKQYQARVAASGGVVKDDSDSEEEDGDDAAMGGLATAAGFGTNGTPNRLLSGVGIAPNGLSSPSSVDPQALKKRKIVQAKDAAVGKRAKR</sequence>
<feature type="region of interest" description="Disordered" evidence="3">
    <location>
        <begin position="1"/>
        <end position="91"/>
    </location>
</feature>
<feature type="compositionally biased region" description="Basic residues" evidence="3">
    <location>
        <begin position="11"/>
        <end position="43"/>
    </location>
</feature>
<dbReference type="AlphaFoldDB" id="A0A177T7K2"/>
<dbReference type="InterPro" id="IPR036910">
    <property type="entry name" value="HMG_box_dom_sf"/>
</dbReference>
<dbReference type="PANTHER" id="PTHR46040:SF3">
    <property type="entry name" value="HIGH MOBILITY GROUP PROTEIN 2"/>
    <property type="match status" value="1"/>
</dbReference>
<feature type="region of interest" description="Disordered" evidence="3">
    <location>
        <begin position="336"/>
        <end position="414"/>
    </location>
</feature>
<accession>A0A177T7K2</accession>
<dbReference type="Gene3D" id="1.10.30.10">
    <property type="entry name" value="High mobility group box domain"/>
    <property type="match status" value="1"/>
</dbReference>
<dbReference type="CDD" id="cd22012">
    <property type="entry name" value="HMG-box_ABF2_IXR1-like_rpt2"/>
    <property type="match status" value="1"/>
</dbReference>
<evidence type="ECO:0000256" key="2">
    <source>
        <dbReference type="ARBA" id="ARBA00023242"/>
    </source>
</evidence>
<dbReference type="SUPFAM" id="SSF47095">
    <property type="entry name" value="HMG-box"/>
    <property type="match status" value="1"/>
</dbReference>
<dbReference type="PROSITE" id="PS50118">
    <property type="entry name" value="HMG_BOX_2"/>
    <property type="match status" value="1"/>
</dbReference>
<keyword evidence="2" id="KW-0539">Nucleus</keyword>
<dbReference type="InterPro" id="IPR051965">
    <property type="entry name" value="ChromReg_NeuronalGeneExpr"/>
</dbReference>
<organism evidence="4 5">
    <name type="scientific">Tilletia indica</name>
    <dbReference type="NCBI Taxonomy" id="43049"/>
    <lineage>
        <taxon>Eukaryota</taxon>
        <taxon>Fungi</taxon>
        <taxon>Dikarya</taxon>
        <taxon>Basidiomycota</taxon>
        <taxon>Ustilaginomycotina</taxon>
        <taxon>Exobasidiomycetes</taxon>
        <taxon>Tilletiales</taxon>
        <taxon>Tilletiaceae</taxon>
        <taxon>Tilletia</taxon>
    </lineage>
</organism>
<feature type="compositionally biased region" description="Low complexity" evidence="3">
    <location>
        <begin position="50"/>
        <end position="62"/>
    </location>
</feature>
<feature type="region of interest" description="Disordered" evidence="3">
    <location>
        <begin position="203"/>
        <end position="267"/>
    </location>
</feature>
<dbReference type="GO" id="GO:0005634">
    <property type="term" value="C:nucleus"/>
    <property type="evidence" value="ECO:0007669"/>
    <property type="project" value="UniProtKB-UniRule"/>
</dbReference>
<dbReference type="Pfam" id="PF00505">
    <property type="entry name" value="HMG_box"/>
    <property type="match status" value="1"/>
</dbReference>
<feature type="compositionally biased region" description="Low complexity" evidence="3">
    <location>
        <begin position="72"/>
        <end position="91"/>
    </location>
</feature>